<accession>A0A2K4ZEF4</accession>
<evidence type="ECO:0000256" key="7">
    <source>
        <dbReference type="HAMAP-Rule" id="MF_00173"/>
    </source>
</evidence>
<evidence type="ECO:0000259" key="9">
    <source>
        <dbReference type="Pfam" id="PF01316"/>
    </source>
</evidence>
<dbReference type="GO" id="GO:0005737">
    <property type="term" value="C:cytoplasm"/>
    <property type="evidence" value="ECO:0007669"/>
    <property type="project" value="UniProtKB-SubCell"/>
</dbReference>
<dbReference type="NCBIfam" id="TIGR01529">
    <property type="entry name" value="argR_whole"/>
    <property type="match status" value="1"/>
</dbReference>
<comment type="pathway">
    <text evidence="7">Amino-acid biosynthesis; L-arginine biosynthesis [regulation].</text>
</comment>
<evidence type="ECO:0000256" key="8">
    <source>
        <dbReference type="NCBIfam" id="TIGR01529"/>
    </source>
</evidence>
<dbReference type="Pfam" id="PF01316">
    <property type="entry name" value="Arg_repressor"/>
    <property type="match status" value="1"/>
</dbReference>
<comment type="subcellular location">
    <subcellularLocation>
        <location evidence="1 7">Cytoplasm</location>
    </subcellularLocation>
</comment>
<dbReference type="InterPro" id="IPR036388">
    <property type="entry name" value="WH-like_DNA-bd_sf"/>
</dbReference>
<dbReference type="PANTHER" id="PTHR34471:SF1">
    <property type="entry name" value="ARGININE REPRESSOR"/>
    <property type="match status" value="1"/>
</dbReference>
<dbReference type="GO" id="GO:0034618">
    <property type="term" value="F:arginine binding"/>
    <property type="evidence" value="ECO:0007669"/>
    <property type="project" value="InterPro"/>
</dbReference>
<dbReference type="GO" id="GO:0003677">
    <property type="term" value="F:DNA binding"/>
    <property type="evidence" value="ECO:0007669"/>
    <property type="project" value="UniProtKB-KW"/>
</dbReference>
<reference evidence="11 12" key="1">
    <citation type="submission" date="2018-01" db="EMBL/GenBank/DDBJ databases">
        <authorList>
            <person name="Gaut B.S."/>
            <person name="Morton B.R."/>
            <person name="Clegg M.T."/>
            <person name="Duvall M.R."/>
        </authorList>
    </citation>
    <scope>NUCLEOTIDE SEQUENCE [LARGE SCALE GENOMIC DNA]</scope>
    <source>
        <strain evidence="11">GP69</strain>
    </source>
</reference>
<dbReference type="Proteomes" id="UP000236311">
    <property type="component" value="Unassembled WGS sequence"/>
</dbReference>
<dbReference type="EMBL" id="OFSM01000007">
    <property type="protein sequence ID" value="SOY28845.1"/>
    <property type="molecule type" value="Genomic_DNA"/>
</dbReference>
<dbReference type="Gene3D" id="3.30.1360.40">
    <property type="match status" value="1"/>
</dbReference>
<keyword evidence="7" id="KW-0028">Amino-acid biosynthesis</keyword>
<dbReference type="GO" id="GO:0006526">
    <property type="term" value="P:L-arginine biosynthetic process"/>
    <property type="evidence" value="ECO:0007669"/>
    <property type="project" value="UniProtKB-UniPathway"/>
</dbReference>
<keyword evidence="7" id="KW-0055">Arginine biosynthesis</keyword>
<evidence type="ECO:0000259" key="10">
    <source>
        <dbReference type="Pfam" id="PF02863"/>
    </source>
</evidence>
<feature type="domain" description="Arginine repressor C-terminal" evidence="10">
    <location>
        <begin position="79"/>
        <end position="144"/>
    </location>
</feature>
<keyword evidence="7" id="KW-0678">Repressor</keyword>
<sequence>MKKKRQGKIIEIIQKYNVGTQEELADRLREEGFQVTQATISRDIRELKLSKMSAEDGVQKYIVLEQNGGELENRYVRVLQEAYSSVDTAQNLVVIRTVSGMAMAVAAALDAMKLPEIVGCIAGDDTIFVAVHTQEETRLLREKVRMIVAREVHSEE</sequence>
<dbReference type="Pfam" id="PF02863">
    <property type="entry name" value="Arg_repressor_C"/>
    <property type="match status" value="1"/>
</dbReference>
<dbReference type="PRINTS" id="PR01467">
    <property type="entry name" value="ARGREPRESSOR"/>
</dbReference>
<dbReference type="GO" id="GO:1900079">
    <property type="term" value="P:regulation of arginine biosynthetic process"/>
    <property type="evidence" value="ECO:0007669"/>
    <property type="project" value="UniProtKB-UniRule"/>
</dbReference>
<name>A0A2K4ZEF4_9FIRM</name>
<feature type="domain" description="Arginine repressor DNA-binding" evidence="9">
    <location>
        <begin position="2"/>
        <end position="66"/>
    </location>
</feature>
<dbReference type="InterPro" id="IPR001669">
    <property type="entry name" value="Arg_repress"/>
</dbReference>
<dbReference type="HAMAP" id="MF_00173">
    <property type="entry name" value="Arg_repressor"/>
    <property type="match status" value="1"/>
</dbReference>
<keyword evidence="5 7" id="KW-0238">DNA-binding</keyword>
<comment type="similarity">
    <text evidence="2 7">Belongs to the ArgR family.</text>
</comment>
<evidence type="ECO:0000313" key="11">
    <source>
        <dbReference type="EMBL" id="SOY28845.1"/>
    </source>
</evidence>
<dbReference type="OrthoDB" id="9807089at2"/>
<dbReference type="Gene3D" id="1.10.10.10">
    <property type="entry name" value="Winged helix-like DNA-binding domain superfamily/Winged helix DNA-binding domain"/>
    <property type="match status" value="1"/>
</dbReference>
<dbReference type="AlphaFoldDB" id="A0A2K4ZEF4"/>
<evidence type="ECO:0000256" key="3">
    <source>
        <dbReference type="ARBA" id="ARBA00022490"/>
    </source>
</evidence>
<dbReference type="GO" id="GO:0003700">
    <property type="term" value="F:DNA-binding transcription factor activity"/>
    <property type="evidence" value="ECO:0007669"/>
    <property type="project" value="UniProtKB-UniRule"/>
</dbReference>
<proteinExistence type="inferred from homology"/>
<comment type="function">
    <text evidence="7">Regulates arginine biosynthesis genes.</text>
</comment>
<evidence type="ECO:0000256" key="1">
    <source>
        <dbReference type="ARBA" id="ARBA00004496"/>
    </source>
</evidence>
<evidence type="ECO:0000313" key="12">
    <source>
        <dbReference type="Proteomes" id="UP000236311"/>
    </source>
</evidence>
<dbReference type="GO" id="GO:0051259">
    <property type="term" value="P:protein complex oligomerization"/>
    <property type="evidence" value="ECO:0007669"/>
    <property type="project" value="InterPro"/>
</dbReference>
<evidence type="ECO:0000256" key="2">
    <source>
        <dbReference type="ARBA" id="ARBA00008316"/>
    </source>
</evidence>
<dbReference type="SUPFAM" id="SSF46785">
    <property type="entry name" value="Winged helix' DNA-binding domain"/>
    <property type="match status" value="1"/>
</dbReference>
<organism evidence="11 12">
    <name type="scientific">Acetatifactor muris</name>
    <dbReference type="NCBI Taxonomy" id="879566"/>
    <lineage>
        <taxon>Bacteria</taxon>
        <taxon>Bacillati</taxon>
        <taxon>Bacillota</taxon>
        <taxon>Clostridia</taxon>
        <taxon>Lachnospirales</taxon>
        <taxon>Lachnospiraceae</taxon>
        <taxon>Acetatifactor</taxon>
    </lineage>
</organism>
<keyword evidence="12" id="KW-1185">Reference proteome</keyword>
<dbReference type="InterPro" id="IPR036390">
    <property type="entry name" value="WH_DNA-bd_sf"/>
</dbReference>
<evidence type="ECO:0000256" key="5">
    <source>
        <dbReference type="ARBA" id="ARBA00023125"/>
    </source>
</evidence>
<keyword evidence="6 7" id="KW-0804">Transcription</keyword>
<evidence type="ECO:0000256" key="4">
    <source>
        <dbReference type="ARBA" id="ARBA00023015"/>
    </source>
</evidence>
<keyword evidence="4 7" id="KW-0805">Transcription regulation</keyword>
<dbReference type="PANTHER" id="PTHR34471">
    <property type="entry name" value="ARGININE REPRESSOR"/>
    <property type="match status" value="1"/>
</dbReference>
<dbReference type="SUPFAM" id="SSF55252">
    <property type="entry name" value="C-terminal domain of arginine repressor"/>
    <property type="match status" value="1"/>
</dbReference>
<keyword evidence="3 7" id="KW-0963">Cytoplasm</keyword>
<gene>
    <name evidence="7 11" type="primary">argR</name>
    <name evidence="11" type="ORF">AMURIS_01559</name>
</gene>
<protein>
    <recommendedName>
        <fullName evidence="7 8">Arginine repressor</fullName>
    </recommendedName>
</protein>
<dbReference type="InterPro" id="IPR020899">
    <property type="entry name" value="Arg_repress_C"/>
</dbReference>
<dbReference type="InterPro" id="IPR020900">
    <property type="entry name" value="Arg_repress_DNA-bd"/>
</dbReference>
<evidence type="ECO:0000256" key="6">
    <source>
        <dbReference type="ARBA" id="ARBA00023163"/>
    </source>
</evidence>
<dbReference type="UniPathway" id="UPA00068"/>
<dbReference type="RefSeq" id="WP_103238928.1">
    <property type="nucleotide sequence ID" value="NZ_CANRXC010000014.1"/>
</dbReference>
<dbReference type="InterPro" id="IPR036251">
    <property type="entry name" value="Arg_repress_C_sf"/>
</dbReference>